<feature type="compositionally biased region" description="Low complexity" evidence="1">
    <location>
        <begin position="35"/>
        <end position="45"/>
    </location>
</feature>
<dbReference type="AlphaFoldDB" id="K0T2I0"/>
<evidence type="ECO:0000256" key="2">
    <source>
        <dbReference type="SAM" id="SignalP"/>
    </source>
</evidence>
<dbReference type="EMBL" id="AGNL01005243">
    <property type="protein sequence ID" value="EJK72828.1"/>
    <property type="molecule type" value="Genomic_DNA"/>
</dbReference>
<feature type="chain" id="PRO_5003837639" description="RxLR effector protein" evidence="2">
    <location>
        <begin position="21"/>
        <end position="137"/>
    </location>
</feature>
<accession>K0T2I0</accession>
<evidence type="ECO:0000313" key="4">
    <source>
        <dbReference type="Proteomes" id="UP000266841"/>
    </source>
</evidence>
<gene>
    <name evidence="3" type="ORF">THAOC_05601</name>
</gene>
<name>K0T2I0_THAOC</name>
<keyword evidence="2" id="KW-0732">Signal</keyword>
<sequence length="137" mass="13682">MKSKLLSLTTVALAIASASAGGLRRYLNTDDRTSPAAEGAEPAAPKSEMMSDSKAHKVSSSILGNGKSGKKSKGISSAKATKTGVTDDASASGEAVMAKSAKETSAGAKSAKTEIAKDTKIRSDGALGMAAISHINA</sequence>
<comment type="caution">
    <text evidence="3">The sequence shown here is derived from an EMBL/GenBank/DDBJ whole genome shotgun (WGS) entry which is preliminary data.</text>
</comment>
<organism evidence="3 4">
    <name type="scientific">Thalassiosira oceanica</name>
    <name type="common">Marine diatom</name>
    <dbReference type="NCBI Taxonomy" id="159749"/>
    <lineage>
        <taxon>Eukaryota</taxon>
        <taxon>Sar</taxon>
        <taxon>Stramenopiles</taxon>
        <taxon>Ochrophyta</taxon>
        <taxon>Bacillariophyta</taxon>
        <taxon>Coscinodiscophyceae</taxon>
        <taxon>Thalassiosirophycidae</taxon>
        <taxon>Thalassiosirales</taxon>
        <taxon>Thalassiosiraceae</taxon>
        <taxon>Thalassiosira</taxon>
    </lineage>
</organism>
<dbReference type="Proteomes" id="UP000266841">
    <property type="component" value="Unassembled WGS sequence"/>
</dbReference>
<evidence type="ECO:0000256" key="1">
    <source>
        <dbReference type="SAM" id="MobiDB-lite"/>
    </source>
</evidence>
<proteinExistence type="predicted"/>
<keyword evidence="4" id="KW-1185">Reference proteome</keyword>
<protein>
    <recommendedName>
        <fullName evidence="5">RxLR effector protein</fullName>
    </recommendedName>
</protein>
<feature type="signal peptide" evidence="2">
    <location>
        <begin position="1"/>
        <end position="20"/>
    </location>
</feature>
<feature type="region of interest" description="Disordered" evidence="1">
    <location>
        <begin position="24"/>
        <end position="114"/>
    </location>
</feature>
<reference evidence="3 4" key="1">
    <citation type="journal article" date="2012" name="Genome Biol.">
        <title>Genome and low-iron response of an oceanic diatom adapted to chronic iron limitation.</title>
        <authorList>
            <person name="Lommer M."/>
            <person name="Specht M."/>
            <person name="Roy A.S."/>
            <person name="Kraemer L."/>
            <person name="Andreson R."/>
            <person name="Gutowska M.A."/>
            <person name="Wolf J."/>
            <person name="Bergner S.V."/>
            <person name="Schilhabel M.B."/>
            <person name="Klostermeier U.C."/>
            <person name="Beiko R.G."/>
            <person name="Rosenstiel P."/>
            <person name="Hippler M."/>
            <person name="Laroche J."/>
        </authorList>
    </citation>
    <scope>NUCLEOTIDE SEQUENCE [LARGE SCALE GENOMIC DNA]</scope>
    <source>
        <strain evidence="3 4">CCMP1005</strain>
    </source>
</reference>
<dbReference type="OrthoDB" id="16820at2759"/>
<evidence type="ECO:0008006" key="5">
    <source>
        <dbReference type="Google" id="ProtNLM"/>
    </source>
</evidence>
<feature type="non-terminal residue" evidence="3">
    <location>
        <position position="137"/>
    </location>
</feature>
<evidence type="ECO:0000313" key="3">
    <source>
        <dbReference type="EMBL" id="EJK72828.1"/>
    </source>
</evidence>